<reference evidence="1" key="1">
    <citation type="journal article" date="2022" name="Plant J.">
        <title>Strategies of tolerance reflected in two North American maple genomes.</title>
        <authorList>
            <person name="McEvoy S.L."/>
            <person name="Sezen U.U."/>
            <person name="Trouern-Trend A."/>
            <person name="McMahon S.M."/>
            <person name="Schaberg P.G."/>
            <person name="Yang J."/>
            <person name="Wegrzyn J.L."/>
            <person name="Swenson N.G."/>
        </authorList>
    </citation>
    <scope>NUCLEOTIDE SEQUENCE</scope>
    <source>
        <strain evidence="1">NS2018</strain>
    </source>
</reference>
<proteinExistence type="predicted"/>
<accession>A0AA39VJC3</accession>
<protein>
    <submittedName>
        <fullName evidence="1">Uncharacterized protein</fullName>
    </submittedName>
</protein>
<dbReference type="EMBL" id="JAUESC010000384">
    <property type="protein sequence ID" value="KAK0581786.1"/>
    <property type="molecule type" value="Genomic_DNA"/>
</dbReference>
<dbReference type="PANTHER" id="PTHR34222">
    <property type="entry name" value="GAG_PRE-INTEGRS DOMAIN-CONTAINING PROTEIN"/>
    <property type="match status" value="1"/>
</dbReference>
<evidence type="ECO:0000313" key="2">
    <source>
        <dbReference type="Proteomes" id="UP001168877"/>
    </source>
</evidence>
<dbReference type="PANTHER" id="PTHR34222:SF99">
    <property type="entry name" value="PROTEIN, PUTATIVE-RELATED"/>
    <property type="match status" value="1"/>
</dbReference>
<evidence type="ECO:0000313" key="1">
    <source>
        <dbReference type="EMBL" id="KAK0581786.1"/>
    </source>
</evidence>
<dbReference type="Proteomes" id="UP001168877">
    <property type="component" value="Unassembled WGS sequence"/>
</dbReference>
<organism evidence="1 2">
    <name type="scientific">Acer saccharum</name>
    <name type="common">Sugar maple</name>
    <dbReference type="NCBI Taxonomy" id="4024"/>
    <lineage>
        <taxon>Eukaryota</taxon>
        <taxon>Viridiplantae</taxon>
        <taxon>Streptophyta</taxon>
        <taxon>Embryophyta</taxon>
        <taxon>Tracheophyta</taxon>
        <taxon>Spermatophyta</taxon>
        <taxon>Magnoliopsida</taxon>
        <taxon>eudicotyledons</taxon>
        <taxon>Gunneridae</taxon>
        <taxon>Pentapetalae</taxon>
        <taxon>rosids</taxon>
        <taxon>malvids</taxon>
        <taxon>Sapindales</taxon>
        <taxon>Sapindaceae</taxon>
        <taxon>Hippocastanoideae</taxon>
        <taxon>Acereae</taxon>
        <taxon>Acer</taxon>
    </lineage>
</organism>
<dbReference type="AlphaFoldDB" id="A0AA39VJC3"/>
<reference evidence="1" key="2">
    <citation type="submission" date="2023-06" db="EMBL/GenBank/DDBJ databases">
        <authorList>
            <person name="Swenson N.G."/>
            <person name="Wegrzyn J.L."/>
            <person name="Mcevoy S.L."/>
        </authorList>
    </citation>
    <scope>NUCLEOTIDE SEQUENCE</scope>
    <source>
        <strain evidence="1">NS2018</strain>
        <tissue evidence="1">Leaf</tissue>
    </source>
</reference>
<keyword evidence="2" id="KW-1185">Reference proteome</keyword>
<comment type="caution">
    <text evidence="1">The sequence shown here is derived from an EMBL/GenBank/DDBJ whole genome shotgun (WGS) entry which is preliminary data.</text>
</comment>
<gene>
    <name evidence="1" type="ORF">LWI29_017973</name>
</gene>
<sequence>MNLRQEQSSVSIYFTKLKTIWEELSNYRPNCSCGKCTCGGVKNLNDHHQMEYIMSFLMGLDDSFSQVRGQLLLMDPMPPINRVFSLIVQEEQQRKTNPSIDSSSSTGMMAFVVKTDVTKSGESSYRNSQNFNSSAFKNQKRDRPYCTHCKILGHTVDRCYKIHGYPLGYKFRSNNKSNAAVHQVSTSNSSDQSNLFEGFVHNLDSNQYQQLMYMFSTHLGSSAKVTNTLDQTNFSQALFVPDLASSTDQAPPDISDVSADVSSDHPGFNSSGVASTSATEIPITDIHVVTSSPSGGVLRKSTRLIHQPNYLKDYHCSLIAESSSLASTSTAYPISASISYLGLSDSHRHFVLNVSSQVEPQYYHQAVRCPEWQLAMHEELKAMEENNTCISVAVSRGFLYLCDGVLESNIDIFVLKNYGVKTEEITKTKEFIVANPLISKLQRIFESIHILNYCVNINEW</sequence>
<name>A0AA39VJC3_ACESA</name>